<dbReference type="PANTHER" id="PTHR46361">
    <property type="entry name" value="ELECTRON CARRIER/ PROTEIN DISULFIDE OXIDOREDUCTASE"/>
    <property type="match status" value="1"/>
</dbReference>
<proteinExistence type="predicted"/>
<keyword evidence="3" id="KW-1185">Reference proteome</keyword>
<dbReference type="InterPro" id="IPR006869">
    <property type="entry name" value="DUF547"/>
</dbReference>
<dbReference type="Proteomes" id="UP000317365">
    <property type="component" value="Chromosome"/>
</dbReference>
<feature type="domain" description="DUF547" evidence="1">
    <location>
        <begin position="85"/>
        <end position="194"/>
    </location>
</feature>
<dbReference type="RefSeq" id="WP_142812881.1">
    <property type="nucleotide sequence ID" value="NZ_CP036282.1"/>
</dbReference>
<name>A0A515EST5_9BURK</name>
<accession>A0A515EST5</accession>
<reference evidence="3" key="2">
    <citation type="journal article" date="2020" name="Int. J. Syst. Evol. Microbiol.">
        <title>Genomic insights into a novel species Rhodoferax aquaticus sp. nov., isolated from freshwater.</title>
        <authorList>
            <person name="Li T."/>
            <person name="Zhuo Y."/>
            <person name="Jin C.Z."/>
            <person name="Wu X."/>
            <person name="Ko S.R."/>
            <person name="Jin F.J."/>
            <person name="Ahn C.Y."/>
            <person name="Oh H.M."/>
            <person name="Lee H.G."/>
            <person name="Jin L."/>
        </authorList>
    </citation>
    <scope>NUCLEOTIDE SEQUENCE [LARGE SCALE GENOMIC DNA]</scope>
    <source>
        <strain evidence="3">Gr-4</strain>
    </source>
</reference>
<evidence type="ECO:0000259" key="1">
    <source>
        <dbReference type="Pfam" id="PF04784"/>
    </source>
</evidence>
<dbReference type="KEGG" id="rhg:EXZ61_16980"/>
<organism evidence="2 3">
    <name type="scientific">Rhodoferax aquaticus</name>
    <dbReference type="NCBI Taxonomy" id="2527691"/>
    <lineage>
        <taxon>Bacteria</taxon>
        <taxon>Pseudomonadati</taxon>
        <taxon>Pseudomonadota</taxon>
        <taxon>Betaproteobacteria</taxon>
        <taxon>Burkholderiales</taxon>
        <taxon>Comamonadaceae</taxon>
        <taxon>Rhodoferax</taxon>
    </lineage>
</organism>
<sequence length="273" mass="30894">MDRRTAIQFVAACTITTGANAVFSQNSSGIDHRYAAWDTLLKKYVQWLPDGKQSRVDYRGLTQARADLQAILAGWSGVSKAQFEGFSPAQRQAFLINAYNGFTLELVLGKYPDLKSIKDLGTLFQSPWKKQWFPLLGEQRSLDWVEHAQLRPVYKDPRLHAALNCASIGCPALRPEAFTDSALQRQLDDGMQRFMGDPTRNRYADGTLYLNAIFKWYRADFEKGHLGLFSLSDVGARYADQLSSQAEDRARLKAGGLPVEFLDYDWRLNDLAR</sequence>
<gene>
    <name evidence="2" type="ORF">EXZ61_16980</name>
</gene>
<evidence type="ECO:0000313" key="2">
    <source>
        <dbReference type="EMBL" id="QDL55727.1"/>
    </source>
</evidence>
<dbReference type="EMBL" id="CP036282">
    <property type="protein sequence ID" value="QDL55727.1"/>
    <property type="molecule type" value="Genomic_DNA"/>
</dbReference>
<dbReference type="PANTHER" id="PTHR46361:SF3">
    <property type="entry name" value="ELECTRON CARRIER_ PROTEIN DISULFIDE OXIDOREDUCTASE"/>
    <property type="match status" value="1"/>
</dbReference>
<protein>
    <submittedName>
        <fullName evidence="2">DUF547 domain-containing protein</fullName>
    </submittedName>
</protein>
<reference evidence="3" key="1">
    <citation type="submission" date="2019-02" db="EMBL/GenBank/DDBJ databases">
        <title>Complete genome sequence of Rhodoferax sp. Gr-4.</title>
        <authorList>
            <person name="Jin L."/>
        </authorList>
    </citation>
    <scope>NUCLEOTIDE SEQUENCE [LARGE SCALE GENOMIC DNA]</scope>
    <source>
        <strain evidence="3">Gr-4</strain>
    </source>
</reference>
<dbReference type="Pfam" id="PF04784">
    <property type="entry name" value="DUF547"/>
    <property type="match status" value="1"/>
</dbReference>
<evidence type="ECO:0000313" key="3">
    <source>
        <dbReference type="Proteomes" id="UP000317365"/>
    </source>
</evidence>
<dbReference type="AlphaFoldDB" id="A0A515EST5"/>